<proteinExistence type="inferred from homology"/>
<sequence length="275" mass="30839">MSHLDVDQISDFASVLKAKEQVESAETEVDEQIRALCAKRDEIDARLTELRCSLPDFSGIHDNSRNLSRMVGQASELALELSGKIRQLDLVKNRVLECVSKLDDIINLKTCASSAEVAVNEERFEEAAGYVNTFLKTKTDVIELTEKITSDEQARNAVSILNKCRDKLATIAEQRFDQAVKMSDSAAIERFCKIFPLIGRHEAGLKRFGDYVCLTIRQKCNGLISLSEVSDGKEQTPVCVNLLTEIFEFIAETVRDNQAYVKTYFGKYLNCSMSC</sequence>
<evidence type="ECO:0000256" key="5">
    <source>
        <dbReference type="ARBA" id="ARBA00022927"/>
    </source>
</evidence>
<keyword evidence="12" id="KW-1185">Reference proteome</keyword>
<keyword evidence="6" id="KW-0333">Golgi apparatus</keyword>
<keyword evidence="7" id="KW-0472">Membrane</keyword>
<dbReference type="InterPro" id="IPR013167">
    <property type="entry name" value="COG4_M"/>
</dbReference>
<dbReference type="Proteomes" id="UP000316759">
    <property type="component" value="Unassembled WGS sequence"/>
</dbReference>
<dbReference type="Pfam" id="PF20663">
    <property type="entry name" value="COG4_N"/>
    <property type="match status" value="1"/>
</dbReference>
<evidence type="ECO:0000256" key="1">
    <source>
        <dbReference type="ARBA" id="ARBA00004395"/>
    </source>
</evidence>
<dbReference type="EMBL" id="SUNJ01003688">
    <property type="protein sequence ID" value="TPP65055.1"/>
    <property type="molecule type" value="Genomic_DNA"/>
</dbReference>
<name>A0A504YX19_FASGI</name>
<dbReference type="GO" id="GO:0000139">
    <property type="term" value="C:Golgi membrane"/>
    <property type="evidence" value="ECO:0007669"/>
    <property type="project" value="UniProtKB-SubCell"/>
</dbReference>
<evidence type="ECO:0000256" key="4">
    <source>
        <dbReference type="ARBA" id="ARBA00022448"/>
    </source>
</evidence>
<evidence type="ECO:0000313" key="11">
    <source>
        <dbReference type="EMBL" id="TPP65055.1"/>
    </source>
</evidence>
<dbReference type="PANTHER" id="PTHR24016">
    <property type="entry name" value="CONSERVED OLIGOMERIC GOLGI COMPLEX SUBUNIT 4"/>
    <property type="match status" value="1"/>
</dbReference>
<evidence type="ECO:0000256" key="6">
    <source>
        <dbReference type="ARBA" id="ARBA00023034"/>
    </source>
</evidence>
<dbReference type="InterPro" id="IPR048682">
    <property type="entry name" value="COG4"/>
</dbReference>
<keyword evidence="5" id="KW-0653">Protein transport</keyword>
<dbReference type="PANTHER" id="PTHR24016:SF0">
    <property type="entry name" value="CONSERVED OLIGOMERIC GOLGI COMPLEX SUBUNIT 4"/>
    <property type="match status" value="1"/>
</dbReference>
<comment type="subcellular location">
    <subcellularLocation>
        <location evidence="1">Golgi apparatus membrane</location>
        <topology evidence="1">Peripheral membrane protein</topology>
    </subcellularLocation>
</comment>
<accession>A0A504YX19</accession>
<comment type="similarity">
    <text evidence="2">Belongs to the COG4 family.</text>
</comment>
<evidence type="ECO:0000313" key="12">
    <source>
        <dbReference type="Proteomes" id="UP000316759"/>
    </source>
</evidence>
<dbReference type="InterPro" id="IPR048680">
    <property type="entry name" value="COG4_N"/>
</dbReference>
<evidence type="ECO:0000256" key="7">
    <source>
        <dbReference type="ARBA" id="ARBA00023136"/>
    </source>
</evidence>
<comment type="caution">
    <text evidence="11">The sequence shown here is derived from an EMBL/GenBank/DDBJ whole genome shotgun (WGS) entry which is preliminary data.</text>
</comment>
<evidence type="ECO:0000256" key="8">
    <source>
        <dbReference type="ARBA" id="ARBA00031340"/>
    </source>
</evidence>
<feature type="domain" description="Conserved oligomeric Golgi complex subunit 4 N-terminal" evidence="10">
    <location>
        <begin position="48"/>
        <end position="144"/>
    </location>
</feature>
<evidence type="ECO:0000256" key="2">
    <source>
        <dbReference type="ARBA" id="ARBA00009215"/>
    </source>
</evidence>
<evidence type="ECO:0000256" key="3">
    <source>
        <dbReference type="ARBA" id="ARBA00020975"/>
    </source>
</evidence>
<dbReference type="OrthoDB" id="47059at2759"/>
<dbReference type="STRING" id="46835.A0A504YX19"/>
<evidence type="ECO:0000259" key="10">
    <source>
        <dbReference type="Pfam" id="PF20663"/>
    </source>
</evidence>
<organism evidence="11 12">
    <name type="scientific">Fasciola gigantica</name>
    <name type="common">Giant liver fluke</name>
    <dbReference type="NCBI Taxonomy" id="46835"/>
    <lineage>
        <taxon>Eukaryota</taxon>
        <taxon>Metazoa</taxon>
        <taxon>Spiralia</taxon>
        <taxon>Lophotrochozoa</taxon>
        <taxon>Platyhelminthes</taxon>
        <taxon>Trematoda</taxon>
        <taxon>Digenea</taxon>
        <taxon>Plagiorchiida</taxon>
        <taxon>Echinostomata</taxon>
        <taxon>Echinostomatoidea</taxon>
        <taxon>Fasciolidae</taxon>
        <taxon>Fasciola</taxon>
    </lineage>
</organism>
<gene>
    <name evidence="11" type="ORF">FGIG_10651</name>
</gene>
<keyword evidence="4" id="KW-0813">Transport</keyword>
<dbReference type="GO" id="GO:0015031">
    <property type="term" value="P:protein transport"/>
    <property type="evidence" value="ECO:0007669"/>
    <property type="project" value="UniProtKB-KW"/>
</dbReference>
<dbReference type="AlphaFoldDB" id="A0A504YX19"/>
<protein>
    <recommendedName>
        <fullName evidence="3">Conserved oligomeric Golgi complex subunit 4</fullName>
    </recommendedName>
    <alternativeName>
        <fullName evidence="8">Component of oligomeric Golgi complex 4</fullName>
    </alternativeName>
</protein>
<dbReference type="Pfam" id="PF08318">
    <property type="entry name" value="COG4_m"/>
    <property type="match status" value="1"/>
</dbReference>
<feature type="domain" description="COG4 transport protein middle alpha-helical bundle" evidence="9">
    <location>
        <begin position="190"/>
        <end position="267"/>
    </location>
</feature>
<evidence type="ECO:0000259" key="9">
    <source>
        <dbReference type="Pfam" id="PF08318"/>
    </source>
</evidence>
<reference evidence="11 12" key="1">
    <citation type="submission" date="2019-04" db="EMBL/GenBank/DDBJ databases">
        <title>Annotation for the trematode Fasciola gigantica.</title>
        <authorList>
            <person name="Choi Y.-J."/>
        </authorList>
    </citation>
    <scope>NUCLEOTIDE SEQUENCE [LARGE SCALE GENOMIC DNA]</scope>
    <source>
        <strain evidence="11">Uganda_cow_1</strain>
    </source>
</reference>